<evidence type="ECO:0000256" key="1">
    <source>
        <dbReference type="ARBA" id="ARBA00022723"/>
    </source>
</evidence>
<evidence type="ECO:0000256" key="3">
    <source>
        <dbReference type="SAM" id="MobiDB-lite"/>
    </source>
</evidence>
<dbReference type="EMBL" id="QMFB01000001">
    <property type="protein sequence ID" value="RAV23426.1"/>
    <property type="molecule type" value="Genomic_DNA"/>
</dbReference>
<gene>
    <name evidence="5" type="ORF">DQG23_00865</name>
</gene>
<feature type="domain" description="NodB homology" evidence="4">
    <location>
        <begin position="90"/>
        <end position="273"/>
    </location>
</feature>
<comment type="caution">
    <text evidence="5">The sequence shown here is derived from an EMBL/GenBank/DDBJ whole genome shotgun (WGS) entry which is preliminary data.</text>
</comment>
<protein>
    <submittedName>
        <fullName evidence="5">Polysaccharide deacetylase family protein</fullName>
    </submittedName>
</protein>
<evidence type="ECO:0000256" key="2">
    <source>
        <dbReference type="ARBA" id="ARBA00022801"/>
    </source>
</evidence>
<dbReference type="Gene3D" id="3.20.20.370">
    <property type="entry name" value="Glycoside hydrolase/deacetylase"/>
    <property type="match status" value="1"/>
</dbReference>
<evidence type="ECO:0000259" key="4">
    <source>
        <dbReference type="PROSITE" id="PS51677"/>
    </source>
</evidence>
<evidence type="ECO:0000313" key="6">
    <source>
        <dbReference type="Proteomes" id="UP000250369"/>
    </source>
</evidence>
<keyword evidence="1" id="KW-0479">Metal-binding</keyword>
<keyword evidence="2" id="KW-0378">Hydrolase</keyword>
<dbReference type="PANTHER" id="PTHR10587:SF133">
    <property type="entry name" value="CHITIN DEACETYLASE 1-RELATED"/>
    <property type="match status" value="1"/>
</dbReference>
<dbReference type="GO" id="GO:0016020">
    <property type="term" value="C:membrane"/>
    <property type="evidence" value="ECO:0007669"/>
    <property type="project" value="TreeGrafter"/>
</dbReference>
<dbReference type="AlphaFoldDB" id="A0A329MXI0"/>
<dbReference type="GO" id="GO:0016810">
    <property type="term" value="F:hydrolase activity, acting on carbon-nitrogen (but not peptide) bonds"/>
    <property type="evidence" value="ECO:0007669"/>
    <property type="project" value="InterPro"/>
</dbReference>
<accession>A0A329MXI0</accession>
<feature type="region of interest" description="Disordered" evidence="3">
    <location>
        <begin position="1"/>
        <end position="98"/>
    </location>
</feature>
<dbReference type="SUPFAM" id="SSF88713">
    <property type="entry name" value="Glycoside hydrolase/deacetylase"/>
    <property type="match status" value="1"/>
</dbReference>
<dbReference type="Proteomes" id="UP000250369">
    <property type="component" value="Unassembled WGS sequence"/>
</dbReference>
<keyword evidence="6" id="KW-1185">Reference proteome</keyword>
<sequence length="285" mass="31352">MTINAADQEESLLPQASGKPEHKEIEPIPAEAAVIKKDDAPAVVHSDSEAVKPGENKDKAIEATPTPQATGKQTEKESAKPGSESGKPSKQIALTFDDGPDTKYTPKILDILKQHKVKATFFLVGRQIDLYPDIVKRIVDEGHVIGNHSWGHQQLNKLKAEDIKHDLDKTDQLLQKILGTAPKLFRAPYGAVSDTLKDEVKSSGREMIGWSVDTRDWAGESPEDMMKTVRRQMGPGGIVLMHSFGGKNGKLDNTVELLPKLIRELQDDGYSIVTVPELEPARTKR</sequence>
<dbReference type="InterPro" id="IPR011330">
    <property type="entry name" value="Glyco_hydro/deAcase_b/a-brl"/>
</dbReference>
<dbReference type="CDD" id="cd10917">
    <property type="entry name" value="CE4_NodB_like_6s_7s"/>
    <property type="match status" value="1"/>
</dbReference>
<dbReference type="PANTHER" id="PTHR10587">
    <property type="entry name" value="GLYCOSYL TRANSFERASE-RELATED"/>
    <property type="match status" value="1"/>
</dbReference>
<name>A0A329MXI0_9BACL</name>
<organism evidence="5 6">
    <name type="scientific">Paenibacillus contaminans</name>
    <dbReference type="NCBI Taxonomy" id="450362"/>
    <lineage>
        <taxon>Bacteria</taxon>
        <taxon>Bacillati</taxon>
        <taxon>Bacillota</taxon>
        <taxon>Bacilli</taxon>
        <taxon>Bacillales</taxon>
        <taxon>Paenibacillaceae</taxon>
        <taxon>Paenibacillus</taxon>
    </lineage>
</organism>
<evidence type="ECO:0000313" key="5">
    <source>
        <dbReference type="EMBL" id="RAV23426.1"/>
    </source>
</evidence>
<dbReference type="Pfam" id="PF01522">
    <property type="entry name" value="Polysacc_deac_1"/>
    <property type="match status" value="1"/>
</dbReference>
<dbReference type="GO" id="GO:0005975">
    <property type="term" value="P:carbohydrate metabolic process"/>
    <property type="evidence" value="ECO:0007669"/>
    <property type="project" value="InterPro"/>
</dbReference>
<proteinExistence type="predicted"/>
<dbReference type="PROSITE" id="PS51677">
    <property type="entry name" value="NODB"/>
    <property type="match status" value="1"/>
</dbReference>
<feature type="compositionally biased region" description="Basic and acidic residues" evidence="3">
    <location>
        <begin position="34"/>
        <end position="61"/>
    </location>
</feature>
<dbReference type="InterPro" id="IPR050248">
    <property type="entry name" value="Polysacc_deacetylase_ArnD"/>
</dbReference>
<reference evidence="5 6" key="1">
    <citation type="journal article" date="2009" name="Int. J. Syst. Evol. Microbiol.">
        <title>Paenibacillus contaminans sp. nov., isolated from a contaminated laboratory plate.</title>
        <authorList>
            <person name="Chou J.H."/>
            <person name="Lee J.H."/>
            <person name="Lin M.C."/>
            <person name="Chang P.S."/>
            <person name="Arun A.B."/>
            <person name="Young C.C."/>
            <person name="Chen W.M."/>
        </authorList>
    </citation>
    <scope>NUCLEOTIDE SEQUENCE [LARGE SCALE GENOMIC DNA]</scope>
    <source>
        <strain evidence="5 6">CKOBP-6</strain>
    </source>
</reference>
<dbReference type="OrthoDB" id="2649545at2"/>
<dbReference type="InterPro" id="IPR002509">
    <property type="entry name" value="NODB_dom"/>
</dbReference>
<dbReference type="GO" id="GO:0046872">
    <property type="term" value="F:metal ion binding"/>
    <property type="evidence" value="ECO:0007669"/>
    <property type="project" value="UniProtKB-KW"/>
</dbReference>